<dbReference type="EMBL" id="JACEFG010000002">
    <property type="protein sequence ID" value="MBA2174946.1"/>
    <property type="molecule type" value="Genomic_DNA"/>
</dbReference>
<comment type="caution">
    <text evidence="6">The sequence shown here is derived from an EMBL/GenBank/DDBJ whole genome shotgun (WGS) entry which is preliminary data.</text>
</comment>
<gene>
    <name evidence="6" type="ORF">H0266_08585</name>
</gene>
<dbReference type="InterPro" id="IPR036388">
    <property type="entry name" value="WH-like_DNA-bd_sf"/>
</dbReference>
<organism evidence="6 7">
    <name type="scientific">Halobacillus locisalis</name>
    <dbReference type="NCBI Taxonomy" id="220753"/>
    <lineage>
        <taxon>Bacteria</taxon>
        <taxon>Bacillati</taxon>
        <taxon>Bacillota</taxon>
        <taxon>Bacilli</taxon>
        <taxon>Bacillales</taxon>
        <taxon>Bacillaceae</taxon>
        <taxon>Halobacillus</taxon>
    </lineage>
</organism>
<evidence type="ECO:0000256" key="3">
    <source>
        <dbReference type="ARBA" id="ARBA00023163"/>
    </source>
</evidence>
<protein>
    <submittedName>
        <fullName evidence="6">Winged helix-turn-helix transcriptional regulator</fullName>
    </submittedName>
</protein>
<dbReference type="Pfam" id="PF00486">
    <property type="entry name" value="Trans_reg_C"/>
    <property type="match status" value="1"/>
</dbReference>
<dbReference type="Gene3D" id="1.10.10.10">
    <property type="entry name" value="Winged helix-like DNA-binding domain superfamily/Winged helix DNA-binding domain"/>
    <property type="match status" value="1"/>
</dbReference>
<feature type="DNA-binding region" description="OmpR/PhoB-type" evidence="4">
    <location>
        <begin position="1"/>
        <end position="93"/>
    </location>
</feature>
<evidence type="ECO:0000256" key="2">
    <source>
        <dbReference type="ARBA" id="ARBA00023125"/>
    </source>
</evidence>
<sequence>MTRIKCVHSDLKIKYRSEEIHLLPKEFQLFQFLYQRQSRIFTREELLDAVWPTGTPTDRTVDDHIYRIRKKLEPWSSFVKIETVRGQGYVIKIEKEEQESPLLRDEEFSNHVNMLFHKYHLYGQGDALKLLEENQAAFGFELDIERRLYLHFMNGNFKWFVETEEASFWERCYYLLHIYSYIAKDKRKCLNYFTKAMHARELPDDHRLEIKLLNRLSLLIFTRQLEEAELLLIQSKKEIYEKELKGFIPLMSLTEAYLAMLRNNRDDVDEKMVAMENILGQYPFSREKASFSILKGIYRLLIGESSDAKGYFDRGFEKFKEAKYIPGLFINLNIIQFFINEWELENGLHAYFREVWETELIEYNLVDLEKKIGRELSYYLGSVDG</sequence>
<dbReference type="PROSITE" id="PS51755">
    <property type="entry name" value="OMPR_PHOB"/>
    <property type="match status" value="1"/>
</dbReference>
<keyword evidence="7" id="KW-1185">Reference proteome</keyword>
<accession>A0A838CTJ7</accession>
<dbReference type="SMART" id="SM00862">
    <property type="entry name" value="Trans_reg_C"/>
    <property type="match status" value="1"/>
</dbReference>
<keyword evidence="2 4" id="KW-0238">DNA-binding</keyword>
<dbReference type="GO" id="GO:0000160">
    <property type="term" value="P:phosphorelay signal transduction system"/>
    <property type="evidence" value="ECO:0007669"/>
    <property type="project" value="InterPro"/>
</dbReference>
<dbReference type="AlphaFoldDB" id="A0A838CTJ7"/>
<evidence type="ECO:0000313" key="6">
    <source>
        <dbReference type="EMBL" id="MBA2174946.1"/>
    </source>
</evidence>
<dbReference type="Proteomes" id="UP000571017">
    <property type="component" value="Unassembled WGS sequence"/>
</dbReference>
<reference evidence="6 7" key="1">
    <citation type="journal article" date="2004" name="Extremophiles">
        <title>Halobacillus locisalis sp. nov., a halophilic bacterium isolated from a marine solar saltern of the Yellow Sea in Korea.</title>
        <authorList>
            <person name="Yoon J.H."/>
            <person name="Kang K.H."/>
            <person name="Oh T.K."/>
            <person name="Park Y.H."/>
        </authorList>
    </citation>
    <scope>NUCLEOTIDE SEQUENCE [LARGE SCALE GENOMIC DNA]</scope>
    <source>
        <strain evidence="6 7">KCTC 3788</strain>
    </source>
</reference>
<keyword evidence="3" id="KW-0804">Transcription</keyword>
<evidence type="ECO:0000256" key="4">
    <source>
        <dbReference type="PROSITE-ProRule" id="PRU01091"/>
    </source>
</evidence>
<keyword evidence="1" id="KW-0805">Transcription regulation</keyword>
<evidence type="ECO:0000259" key="5">
    <source>
        <dbReference type="PROSITE" id="PS51755"/>
    </source>
</evidence>
<dbReference type="InterPro" id="IPR001867">
    <property type="entry name" value="OmpR/PhoB-type_DNA-bd"/>
</dbReference>
<dbReference type="SUPFAM" id="SSF46894">
    <property type="entry name" value="C-terminal effector domain of the bipartite response regulators"/>
    <property type="match status" value="1"/>
</dbReference>
<dbReference type="RefSeq" id="WP_181471997.1">
    <property type="nucleotide sequence ID" value="NZ_JACEFG010000002.1"/>
</dbReference>
<name>A0A838CTJ7_9BACI</name>
<evidence type="ECO:0000313" key="7">
    <source>
        <dbReference type="Proteomes" id="UP000571017"/>
    </source>
</evidence>
<proteinExistence type="predicted"/>
<dbReference type="InterPro" id="IPR016032">
    <property type="entry name" value="Sig_transdc_resp-reg_C-effctor"/>
</dbReference>
<evidence type="ECO:0000256" key="1">
    <source>
        <dbReference type="ARBA" id="ARBA00023015"/>
    </source>
</evidence>
<dbReference type="GO" id="GO:0003677">
    <property type="term" value="F:DNA binding"/>
    <property type="evidence" value="ECO:0007669"/>
    <property type="project" value="UniProtKB-UniRule"/>
</dbReference>
<dbReference type="CDD" id="cd00383">
    <property type="entry name" value="trans_reg_C"/>
    <property type="match status" value="1"/>
</dbReference>
<feature type="domain" description="OmpR/PhoB-type" evidence="5">
    <location>
        <begin position="1"/>
        <end position="93"/>
    </location>
</feature>
<dbReference type="GO" id="GO:0006355">
    <property type="term" value="P:regulation of DNA-templated transcription"/>
    <property type="evidence" value="ECO:0007669"/>
    <property type="project" value="InterPro"/>
</dbReference>